<dbReference type="SMART" id="SM00115">
    <property type="entry name" value="CASc"/>
    <property type="match status" value="1"/>
</dbReference>
<dbReference type="PROSITE" id="PS50208">
    <property type="entry name" value="CASPASE_P20"/>
    <property type="match status" value="1"/>
</dbReference>
<keyword evidence="4" id="KW-1185">Reference proteome</keyword>
<evidence type="ECO:0000313" key="3">
    <source>
        <dbReference type="EMBL" id="CAD7653777.1"/>
    </source>
</evidence>
<proteinExistence type="inferred from homology"/>
<dbReference type="SUPFAM" id="SSF52129">
    <property type="entry name" value="Caspase-like"/>
    <property type="match status" value="1"/>
</dbReference>
<dbReference type="InterPro" id="IPR011600">
    <property type="entry name" value="Pept_C14_caspase"/>
</dbReference>
<dbReference type="GO" id="GO:0006508">
    <property type="term" value="P:proteolysis"/>
    <property type="evidence" value="ECO:0007669"/>
    <property type="project" value="InterPro"/>
</dbReference>
<dbReference type="InterPro" id="IPR029030">
    <property type="entry name" value="Caspase-like_dom_sf"/>
</dbReference>
<organism evidence="3">
    <name type="scientific">Oppiella nova</name>
    <dbReference type="NCBI Taxonomy" id="334625"/>
    <lineage>
        <taxon>Eukaryota</taxon>
        <taxon>Metazoa</taxon>
        <taxon>Ecdysozoa</taxon>
        <taxon>Arthropoda</taxon>
        <taxon>Chelicerata</taxon>
        <taxon>Arachnida</taxon>
        <taxon>Acari</taxon>
        <taxon>Acariformes</taxon>
        <taxon>Sarcoptiformes</taxon>
        <taxon>Oribatida</taxon>
        <taxon>Brachypylina</taxon>
        <taxon>Oppioidea</taxon>
        <taxon>Oppiidae</taxon>
        <taxon>Oppiella</taxon>
    </lineage>
</organism>
<dbReference type="EMBL" id="CAJPVJ010007084">
    <property type="protein sequence ID" value="CAG2170964.1"/>
    <property type="molecule type" value="Genomic_DNA"/>
</dbReference>
<gene>
    <name evidence="3" type="ORF">ONB1V03_LOCUS10430</name>
</gene>
<evidence type="ECO:0000256" key="1">
    <source>
        <dbReference type="ARBA" id="ARBA00010134"/>
    </source>
</evidence>
<dbReference type="EMBL" id="OC921909">
    <property type="protein sequence ID" value="CAD7653777.1"/>
    <property type="molecule type" value="Genomic_DNA"/>
</dbReference>
<dbReference type="InterPro" id="IPR015917">
    <property type="entry name" value="Pept_C14A"/>
</dbReference>
<sequence>MLGLAKILDDSGQHEAAEKLRGYNTPKKITEFLTKIELPIQKASAMRSGQSRWFPMDGIPRGKALIFVSIVELLPEANRFASIFGQLYFDKAYPDNALIVMYIGHGCDERIWISNEEQKRICEITFEALEELGQRPEIRQFMKIDRESRKYVIFTEYTNQPENCDHLAKILDESGETEQANKLREYNTPKHIIGLSLNVEITVKKALNLKYPGSRLFPMVSIPRGKAVIFLSIPGFLNEANRFASVFKQLYFDVVVYFISSCEPMVTNLQALAQLPYEGDALIVMYIGHGADEKIWINNGDEVKIFKIVDLFAKGKCHSTFEKVPKIFVLNCCRNSQLSGPNNYNAGFSPFGLAFSQCIAHYACDLTILQIFNKTQDELERLDRLELRPEMRLHMVNRELYFNPGQPENKDDQIPDVQHIRL</sequence>
<protein>
    <recommendedName>
        <fullName evidence="2">Caspase family p20 domain-containing protein</fullName>
    </recommendedName>
</protein>
<accession>A0A7R9M547</accession>
<dbReference type="GO" id="GO:0004197">
    <property type="term" value="F:cysteine-type endopeptidase activity"/>
    <property type="evidence" value="ECO:0007669"/>
    <property type="project" value="InterPro"/>
</dbReference>
<name>A0A7R9M547_9ACAR</name>
<dbReference type="Proteomes" id="UP000728032">
    <property type="component" value="Unassembled WGS sequence"/>
</dbReference>
<dbReference type="Gene3D" id="3.40.50.1460">
    <property type="match status" value="1"/>
</dbReference>
<evidence type="ECO:0000313" key="4">
    <source>
        <dbReference type="Proteomes" id="UP000728032"/>
    </source>
</evidence>
<reference evidence="3" key="1">
    <citation type="submission" date="2020-11" db="EMBL/GenBank/DDBJ databases">
        <authorList>
            <person name="Tran Van P."/>
        </authorList>
    </citation>
    <scope>NUCLEOTIDE SEQUENCE</scope>
</reference>
<comment type="similarity">
    <text evidence="1">Belongs to the peptidase C14A family.</text>
</comment>
<dbReference type="Pfam" id="PF00656">
    <property type="entry name" value="Peptidase_C14"/>
    <property type="match status" value="1"/>
</dbReference>
<feature type="domain" description="Caspase family p20" evidence="2">
    <location>
        <begin position="239"/>
        <end position="337"/>
    </location>
</feature>
<dbReference type="InterPro" id="IPR001309">
    <property type="entry name" value="Pept_C14_p20"/>
</dbReference>
<evidence type="ECO:0000259" key="2">
    <source>
        <dbReference type="PROSITE" id="PS50208"/>
    </source>
</evidence>
<dbReference type="AlphaFoldDB" id="A0A7R9M547"/>